<dbReference type="HOGENOM" id="CLU_2438344_0_0_10"/>
<evidence type="ECO:0000313" key="2">
    <source>
        <dbReference type="Proteomes" id="UP000003327"/>
    </source>
</evidence>
<comment type="caution">
    <text evidence="1">The sequence shown here is derived from an EMBL/GenBank/DDBJ whole genome shotgun (WGS) entry which is preliminary data.</text>
</comment>
<accession>C9MSC6</accession>
<dbReference type="AlphaFoldDB" id="C9MSC6"/>
<protein>
    <submittedName>
        <fullName evidence="1">Uncharacterized protein</fullName>
    </submittedName>
</protein>
<sequence length="90" mass="9745">MATKDSLYNKETPSLMGTGAFVGRNGCLKVGTDALVCPLKTGNRGSPKPFKKEGMLLGGMLYKGVAADRRGRLSLLEKPHPRPLSEWRGE</sequence>
<evidence type="ECO:0000313" key="1">
    <source>
        <dbReference type="EMBL" id="EEX17581.1"/>
    </source>
</evidence>
<organism evidence="1 2">
    <name type="scientific">Prevotella veroralis F0319</name>
    <dbReference type="NCBI Taxonomy" id="649761"/>
    <lineage>
        <taxon>Bacteria</taxon>
        <taxon>Pseudomonadati</taxon>
        <taxon>Bacteroidota</taxon>
        <taxon>Bacteroidia</taxon>
        <taxon>Bacteroidales</taxon>
        <taxon>Prevotellaceae</taxon>
        <taxon>Prevotella</taxon>
    </lineage>
</organism>
<dbReference type="EMBL" id="ACVA01000063">
    <property type="protein sequence ID" value="EEX17581.1"/>
    <property type="molecule type" value="Genomic_DNA"/>
</dbReference>
<keyword evidence="2" id="KW-1185">Reference proteome</keyword>
<proteinExistence type="predicted"/>
<name>C9MSC6_9BACT</name>
<dbReference type="RefSeq" id="WP_004384228.1">
    <property type="nucleotide sequence ID" value="NZ_GG698716.1"/>
</dbReference>
<dbReference type="STRING" id="649761.HMPREF0973_02545"/>
<dbReference type="Proteomes" id="UP000003327">
    <property type="component" value="Unassembled WGS sequence"/>
</dbReference>
<reference evidence="1 2" key="1">
    <citation type="submission" date="2009-09" db="EMBL/GenBank/DDBJ databases">
        <authorList>
            <person name="Weinstock G."/>
            <person name="Sodergren E."/>
            <person name="Clifton S."/>
            <person name="Fulton L."/>
            <person name="Fulton B."/>
            <person name="Courtney L."/>
            <person name="Fronick C."/>
            <person name="Harrison M."/>
            <person name="Strong C."/>
            <person name="Farmer C."/>
            <person name="Delahaunty K."/>
            <person name="Markovic C."/>
            <person name="Hall O."/>
            <person name="Minx P."/>
            <person name="Tomlinson C."/>
            <person name="Mitreva M."/>
            <person name="Nelson J."/>
            <person name="Hou S."/>
            <person name="Wollam A."/>
            <person name="Pepin K.H."/>
            <person name="Johnson M."/>
            <person name="Bhonagiri V."/>
            <person name="Nash W.E."/>
            <person name="Warren W."/>
            <person name="Chinwalla A."/>
            <person name="Mardis E.R."/>
            <person name="Wilson R.K."/>
        </authorList>
    </citation>
    <scope>NUCLEOTIDE SEQUENCE [LARGE SCALE GENOMIC DNA]</scope>
    <source>
        <strain evidence="1 2">F0319</strain>
    </source>
</reference>
<gene>
    <name evidence="1" type="ORF">HMPREF0973_02545</name>
</gene>